<keyword evidence="2" id="KW-1185">Reference proteome</keyword>
<proteinExistence type="predicted"/>
<organism evidence="1 2">
    <name type="scientific">Dentiscutata erythropus</name>
    <dbReference type="NCBI Taxonomy" id="1348616"/>
    <lineage>
        <taxon>Eukaryota</taxon>
        <taxon>Fungi</taxon>
        <taxon>Fungi incertae sedis</taxon>
        <taxon>Mucoromycota</taxon>
        <taxon>Glomeromycotina</taxon>
        <taxon>Glomeromycetes</taxon>
        <taxon>Diversisporales</taxon>
        <taxon>Gigasporaceae</taxon>
        <taxon>Dentiscutata</taxon>
    </lineage>
</organism>
<sequence length="242" mass="27875">MSFLSCQAKKENKEQDFFLNILRGSKKGKGRTSPYPKESLKKIQRKSISIPMHIPEGSENAGTSGGETAATQEIRDQCKQQNEIIQRLGDEITNVRKLLEKGGVGDYMSTDEFITIISKIEIKGAGHFIMIQKLLLSKRGAIADKIQKVIFTTFEKKGLPKITTKFSADAIKSWKESYEIRKSYQEFNDDQFSSQVLQRSWSKRPSEEQLAFTIFVIKYIFNPNIYSIQIKDEYICHYMKKY</sequence>
<accession>A0A9N9JAL6</accession>
<dbReference type="OrthoDB" id="10456081at2759"/>
<reference evidence="1" key="1">
    <citation type="submission" date="2021-06" db="EMBL/GenBank/DDBJ databases">
        <authorList>
            <person name="Kallberg Y."/>
            <person name="Tangrot J."/>
            <person name="Rosling A."/>
        </authorList>
    </citation>
    <scope>NUCLEOTIDE SEQUENCE</scope>
    <source>
        <strain evidence="1">MA453B</strain>
    </source>
</reference>
<dbReference type="EMBL" id="CAJVPY010019898">
    <property type="protein sequence ID" value="CAG8773345.1"/>
    <property type="molecule type" value="Genomic_DNA"/>
</dbReference>
<evidence type="ECO:0000313" key="1">
    <source>
        <dbReference type="EMBL" id="CAG8773345.1"/>
    </source>
</evidence>
<name>A0A9N9JAL6_9GLOM</name>
<gene>
    <name evidence="1" type="ORF">DERYTH_LOCUS18906</name>
</gene>
<protein>
    <submittedName>
        <fullName evidence="1">8660_t:CDS:1</fullName>
    </submittedName>
</protein>
<dbReference type="Proteomes" id="UP000789405">
    <property type="component" value="Unassembled WGS sequence"/>
</dbReference>
<comment type="caution">
    <text evidence="1">The sequence shown here is derived from an EMBL/GenBank/DDBJ whole genome shotgun (WGS) entry which is preliminary data.</text>
</comment>
<evidence type="ECO:0000313" key="2">
    <source>
        <dbReference type="Proteomes" id="UP000789405"/>
    </source>
</evidence>
<dbReference type="AlphaFoldDB" id="A0A9N9JAL6"/>